<evidence type="ECO:0008006" key="3">
    <source>
        <dbReference type="Google" id="ProtNLM"/>
    </source>
</evidence>
<dbReference type="EMBL" id="CAXIXY010000005">
    <property type="protein sequence ID" value="CAL2089397.1"/>
    <property type="molecule type" value="Genomic_DNA"/>
</dbReference>
<evidence type="ECO:0000313" key="1">
    <source>
        <dbReference type="EMBL" id="CAL2089397.1"/>
    </source>
</evidence>
<name>A0ABP1EVA5_9FLAO</name>
<accession>A0ABP1EVA5</accession>
<dbReference type="RefSeq" id="WP_348712704.1">
    <property type="nucleotide sequence ID" value="NZ_CAXIXY010000005.1"/>
</dbReference>
<reference evidence="1 2" key="1">
    <citation type="submission" date="2024-05" db="EMBL/GenBank/DDBJ databases">
        <authorList>
            <person name="Duchaud E."/>
        </authorList>
    </citation>
    <scope>NUCLEOTIDE SEQUENCE [LARGE SCALE GENOMIC DNA]</scope>
    <source>
        <strain evidence="1">Ena-SAMPLE-TAB-13-05-2024-13:56:06:370-140302</strain>
    </source>
</reference>
<keyword evidence="2" id="KW-1185">Reference proteome</keyword>
<sequence>MISTDFKSKVATNTFSVTIITENTDCSIREKLAESNFKVQCMESIPQEISLWKESPNAILIDTSHRIKWELFLQSLKEIEEYKDVPVILLLSERISIKEAFTILDQGVFSYAYKDNYESIVKTLTTAIKYWFDLRDSLIKTNQLNRILSTNYLNIDSKNEYLEKVKKKIDSLTKLPGSEISKELNSLSNEISKQLKQGYHHDLFKAHFEEVHPLFYKKLLQNNKNLTSNDLKLASFIKMGFNNSEISFFLGISMAGVKKAIQRIKVRLSIAPKESLRQFVFNIDV</sequence>
<proteinExistence type="predicted"/>
<dbReference type="Proteomes" id="UP001497416">
    <property type="component" value="Unassembled WGS sequence"/>
</dbReference>
<dbReference type="InterPro" id="IPR016032">
    <property type="entry name" value="Sig_transdc_resp-reg_C-effctor"/>
</dbReference>
<organism evidence="1 2">
    <name type="scientific">Tenacibaculum platacis</name>
    <dbReference type="NCBI Taxonomy" id="3137852"/>
    <lineage>
        <taxon>Bacteria</taxon>
        <taxon>Pseudomonadati</taxon>
        <taxon>Bacteroidota</taxon>
        <taxon>Flavobacteriia</taxon>
        <taxon>Flavobacteriales</taxon>
        <taxon>Flavobacteriaceae</taxon>
        <taxon>Tenacibaculum</taxon>
    </lineage>
</organism>
<protein>
    <recommendedName>
        <fullName evidence="3">DNA-binding NarL/FixJ family response regulator</fullName>
    </recommendedName>
</protein>
<comment type="caution">
    <text evidence="1">The sequence shown here is derived from an EMBL/GenBank/DDBJ whole genome shotgun (WGS) entry which is preliminary data.</text>
</comment>
<dbReference type="SUPFAM" id="SSF46894">
    <property type="entry name" value="C-terminal effector domain of the bipartite response regulators"/>
    <property type="match status" value="1"/>
</dbReference>
<evidence type="ECO:0000313" key="2">
    <source>
        <dbReference type="Proteomes" id="UP001497416"/>
    </source>
</evidence>
<gene>
    <name evidence="1" type="ORF">T190607A01A_30313</name>
</gene>